<feature type="region of interest" description="Disordered" evidence="1">
    <location>
        <begin position="1"/>
        <end position="168"/>
    </location>
</feature>
<organism evidence="2 3">
    <name type="scientific">Nonomuraea maheshkhaliensis</name>
    <dbReference type="NCBI Taxonomy" id="419590"/>
    <lineage>
        <taxon>Bacteria</taxon>
        <taxon>Bacillati</taxon>
        <taxon>Actinomycetota</taxon>
        <taxon>Actinomycetes</taxon>
        <taxon>Streptosporangiales</taxon>
        <taxon>Streptosporangiaceae</taxon>
        <taxon>Nonomuraea</taxon>
    </lineage>
</organism>
<feature type="compositionally biased region" description="Basic and acidic residues" evidence="1">
    <location>
        <begin position="152"/>
        <end position="168"/>
    </location>
</feature>
<evidence type="ECO:0008006" key="4">
    <source>
        <dbReference type="Google" id="ProtNLM"/>
    </source>
</evidence>
<proteinExistence type="predicted"/>
<feature type="compositionally biased region" description="Low complexity" evidence="1">
    <location>
        <begin position="8"/>
        <end position="23"/>
    </location>
</feature>
<sequence>MTSNPAVPGGADPARATGRAGPAGTTGAGEFGNGSVPARGPAPANAAEPPRRPVHGRVQGNATVPPQGGPGGGEGPSRTAGPPTGWSVTVPAQEADEDLDGLPMRIPQASLAPQLRVDARPERGARAGRSPEELAQLMSSMQRGWQQGRRQAKQERDMQNGKDDQPHA</sequence>
<dbReference type="Proteomes" id="UP001500064">
    <property type="component" value="Unassembled WGS sequence"/>
</dbReference>
<feature type="compositionally biased region" description="Low complexity" evidence="1">
    <location>
        <begin position="37"/>
        <end position="48"/>
    </location>
</feature>
<gene>
    <name evidence="2" type="ORF">GCM10009733_111660</name>
</gene>
<accession>A0ABP4U5I4</accession>
<evidence type="ECO:0000256" key="1">
    <source>
        <dbReference type="SAM" id="MobiDB-lite"/>
    </source>
</evidence>
<feature type="compositionally biased region" description="Polar residues" evidence="1">
    <location>
        <begin position="137"/>
        <end position="149"/>
    </location>
</feature>
<comment type="caution">
    <text evidence="2">The sequence shown here is derived from an EMBL/GenBank/DDBJ whole genome shotgun (WGS) entry which is preliminary data.</text>
</comment>
<dbReference type="EMBL" id="BAAAMU010000264">
    <property type="protein sequence ID" value="GAA1698853.1"/>
    <property type="molecule type" value="Genomic_DNA"/>
</dbReference>
<protein>
    <recommendedName>
        <fullName evidence="4">Histidine kinase</fullName>
    </recommendedName>
</protein>
<reference evidence="3" key="1">
    <citation type="journal article" date="2019" name="Int. J. Syst. Evol. Microbiol.">
        <title>The Global Catalogue of Microorganisms (GCM) 10K type strain sequencing project: providing services to taxonomists for standard genome sequencing and annotation.</title>
        <authorList>
            <consortium name="The Broad Institute Genomics Platform"/>
            <consortium name="The Broad Institute Genome Sequencing Center for Infectious Disease"/>
            <person name="Wu L."/>
            <person name="Ma J."/>
        </authorList>
    </citation>
    <scope>NUCLEOTIDE SEQUENCE [LARGE SCALE GENOMIC DNA]</scope>
    <source>
        <strain evidence="3">JCM 13929</strain>
    </source>
</reference>
<evidence type="ECO:0000313" key="2">
    <source>
        <dbReference type="EMBL" id="GAA1698853.1"/>
    </source>
</evidence>
<keyword evidence="3" id="KW-1185">Reference proteome</keyword>
<evidence type="ECO:0000313" key="3">
    <source>
        <dbReference type="Proteomes" id="UP001500064"/>
    </source>
</evidence>
<name>A0ABP4U5I4_9ACTN</name>
<feature type="compositionally biased region" description="Basic and acidic residues" evidence="1">
    <location>
        <begin position="117"/>
        <end position="132"/>
    </location>
</feature>